<reference evidence="1" key="1">
    <citation type="submission" date="2020-05" db="UniProtKB">
        <authorList>
            <consortium name="EnsemblMetazoa"/>
        </authorList>
    </citation>
    <scope>IDENTIFICATION</scope>
    <source>
        <strain evidence="1">Jacobina</strain>
    </source>
</reference>
<name>A0A1B0CMC4_LUTLO</name>
<sequence>MPQAKLPEMSSRSLLMD</sequence>
<dbReference type="EnsemblMetazoa" id="LLOJ005812-RA">
    <property type="protein sequence ID" value="LLOJ005812-PA"/>
    <property type="gene ID" value="LLOJ005812"/>
</dbReference>
<evidence type="ECO:0000313" key="2">
    <source>
        <dbReference type="Proteomes" id="UP000092461"/>
    </source>
</evidence>
<dbReference type="AlphaFoldDB" id="A0A1B0CMC4"/>
<dbReference type="Proteomes" id="UP000092461">
    <property type="component" value="Unassembled WGS sequence"/>
</dbReference>
<dbReference type="EMBL" id="AJWK01018572">
    <property type="status" value="NOT_ANNOTATED_CDS"/>
    <property type="molecule type" value="Genomic_DNA"/>
</dbReference>
<protein>
    <submittedName>
        <fullName evidence="1">Uncharacterized protein</fullName>
    </submittedName>
</protein>
<proteinExistence type="predicted"/>
<organism evidence="1 2">
    <name type="scientific">Lutzomyia longipalpis</name>
    <name type="common">Sand fly</name>
    <dbReference type="NCBI Taxonomy" id="7200"/>
    <lineage>
        <taxon>Eukaryota</taxon>
        <taxon>Metazoa</taxon>
        <taxon>Ecdysozoa</taxon>
        <taxon>Arthropoda</taxon>
        <taxon>Hexapoda</taxon>
        <taxon>Insecta</taxon>
        <taxon>Pterygota</taxon>
        <taxon>Neoptera</taxon>
        <taxon>Endopterygota</taxon>
        <taxon>Diptera</taxon>
        <taxon>Nematocera</taxon>
        <taxon>Psychodoidea</taxon>
        <taxon>Psychodidae</taxon>
        <taxon>Lutzomyia</taxon>
        <taxon>Lutzomyia</taxon>
    </lineage>
</organism>
<evidence type="ECO:0000313" key="1">
    <source>
        <dbReference type="EnsemblMetazoa" id="LLOJ005812-PA"/>
    </source>
</evidence>
<keyword evidence="2" id="KW-1185">Reference proteome</keyword>
<accession>A0A1B0CMC4</accession>
<dbReference type="VEuPathDB" id="VectorBase:LLOJ005812"/>